<dbReference type="InterPro" id="IPR036779">
    <property type="entry name" value="LysM_dom_sf"/>
</dbReference>
<reference evidence="8 9" key="1">
    <citation type="journal article" date="2024" name="Microbiol. Resour. Announc.">
        <title>Genome annotations for the ascomycete fungi Trichoderma harzianum, Trichoderma aggressivum, and Purpureocillium lilacinum.</title>
        <authorList>
            <person name="Beijen E.P.W."/>
            <person name="Ohm R.A."/>
        </authorList>
    </citation>
    <scope>NUCLEOTIDE SEQUENCE [LARGE SCALE GENOMIC DNA]</scope>
    <source>
        <strain evidence="8 9">CBS 150709</strain>
    </source>
</reference>
<dbReference type="Pfam" id="PF06439">
    <property type="entry name" value="3keto-disac_hyd"/>
    <property type="match status" value="2"/>
</dbReference>
<dbReference type="InterPro" id="IPR052210">
    <property type="entry name" value="LysM1-like"/>
</dbReference>
<dbReference type="CDD" id="cd00118">
    <property type="entry name" value="LysM"/>
    <property type="match status" value="3"/>
</dbReference>
<protein>
    <submittedName>
        <fullName evidence="8">CAZyme family CBM66</fullName>
    </submittedName>
</protein>
<feature type="region of interest" description="Disordered" evidence="5">
    <location>
        <begin position="626"/>
        <end position="651"/>
    </location>
</feature>
<feature type="domain" description="LysM" evidence="7">
    <location>
        <begin position="239"/>
        <end position="285"/>
    </location>
</feature>
<dbReference type="PANTHER" id="PTHR34997:SF2">
    <property type="entry name" value="LYSM DOMAIN-CONTAINING PROTEIN-RELATED"/>
    <property type="match status" value="1"/>
</dbReference>
<keyword evidence="3" id="KW-0843">Virulence</keyword>
<accession>A0ABR0BFT1</accession>
<dbReference type="PANTHER" id="PTHR34997">
    <property type="entry name" value="AM15"/>
    <property type="match status" value="1"/>
</dbReference>
<evidence type="ECO:0000313" key="9">
    <source>
        <dbReference type="Proteomes" id="UP001287286"/>
    </source>
</evidence>
<feature type="chain" id="PRO_5047441799" evidence="6">
    <location>
        <begin position="26"/>
        <end position="1217"/>
    </location>
</feature>
<feature type="domain" description="LysM" evidence="7">
    <location>
        <begin position="662"/>
        <end position="709"/>
    </location>
</feature>
<evidence type="ECO:0000259" key="7">
    <source>
        <dbReference type="PROSITE" id="PS51782"/>
    </source>
</evidence>
<evidence type="ECO:0000256" key="3">
    <source>
        <dbReference type="ARBA" id="ARBA00023026"/>
    </source>
</evidence>
<feature type="domain" description="LysM" evidence="7">
    <location>
        <begin position="828"/>
        <end position="874"/>
    </location>
</feature>
<gene>
    <name evidence="8" type="ORF">Purlil1_12811</name>
</gene>
<organism evidence="8 9">
    <name type="scientific">Purpureocillium lilacinum</name>
    <name type="common">Paecilomyces lilacinus</name>
    <dbReference type="NCBI Taxonomy" id="33203"/>
    <lineage>
        <taxon>Eukaryota</taxon>
        <taxon>Fungi</taxon>
        <taxon>Dikarya</taxon>
        <taxon>Ascomycota</taxon>
        <taxon>Pezizomycotina</taxon>
        <taxon>Sordariomycetes</taxon>
        <taxon>Hypocreomycetidae</taxon>
        <taxon>Hypocreales</taxon>
        <taxon>Ophiocordycipitaceae</taxon>
        <taxon>Purpureocillium</taxon>
    </lineage>
</organism>
<keyword evidence="9" id="KW-1185">Reference proteome</keyword>
<dbReference type="Proteomes" id="UP001287286">
    <property type="component" value="Unassembled WGS sequence"/>
</dbReference>
<dbReference type="InterPro" id="IPR010496">
    <property type="entry name" value="AL/BT2_dom"/>
</dbReference>
<evidence type="ECO:0000256" key="4">
    <source>
        <dbReference type="ARBA" id="ARBA00044955"/>
    </source>
</evidence>
<comment type="similarity">
    <text evidence="4">Belongs to the secreted LysM effector family.</text>
</comment>
<dbReference type="Gene3D" id="2.60.120.560">
    <property type="entry name" value="Exo-inulinase, domain 1"/>
    <property type="match status" value="2"/>
</dbReference>
<comment type="caution">
    <text evidence="8">The sequence shown here is derived from an EMBL/GenBank/DDBJ whole genome shotgun (WGS) entry which is preliminary data.</text>
</comment>
<evidence type="ECO:0000313" key="8">
    <source>
        <dbReference type="EMBL" id="KAK4074942.1"/>
    </source>
</evidence>
<dbReference type="SUPFAM" id="SSF54106">
    <property type="entry name" value="LysM domain"/>
    <property type="match status" value="3"/>
</dbReference>
<proteinExistence type="inferred from homology"/>
<sequence>MPSKLTSAVHLLFIVPGLFTFPAKAQSGFTIYDPQTLNSSLGAECINALTAKFDCVPFVRKFMQLGYRKSLGDKSLTDSVCTSACATSLKSWFDGVSQKCLGMLLNPDGSDLTKFGGYMWAGFNETCVKDPRSKKYCNGTNSIQKPSFTGHFLTFPTDLMLNFTVVDTIAKMPRDELCHICHIRRLAMMQSSRYSIYDAIYKEQLEYVYAQCGKSGPTDVLPPLIRKPPKAVPFCVTGKRYTTTKSDSCESIANATGVSGASIYMGNQEFIRDCHDIEPGLTLCVPLPCRTYYIRQTDTCASIEASLNLDGDLLQRYNSWLTYDCSNLQSATDFYGKIICVSPQGGTFTGTATPPSSTGEPPLLDGYTRNPVPPPAGSTVAAGTTRNCGRWHVVDREETCSMICIRNGITAALFRTVNPSLSEENCTATLIVQNVRKGAPTTSSAELAAHTPLARPGSAQVTSSSRNNLRALRDLARVLSNGTLPISGAVDKNDMCRLTTSDHNLRDAKEHSTQSSFVLVALDWCHLEPNMRGSFIPVTLVAALSTATAALIGRQDGPVDPDASKYCTYFDTARSKDEGCKYFTDSWQISLADFVAWNPSVKQDCSGIIVGHSYCVEVNNGLPLPTTPPSSTITTASPTTSVTSKTASPSPTQTGIISTCTKYYKVVPGDSCPKIVEKFGTFTLKEFLAWNPGAGADCTTLLVDYYYCVAIPGTPTSATATNPSQTPGNGIATPTPIQLDMVSNCDKFYFVKQGDSCEAICNTHGITLAEFTSWNPRVKTSCAGLWADTYACVSIVGHEPGTPTDPPNGQVTAPWGIAWPDIVKVCNKFHLVKPSQSCESIASDYGISPWDFLGWNPKAKNDCSGLWAEAHACVGVIRNFNFDDGTNNRWTVIDGSYGIKSNALVGDSSKGGKAVLPAPFTNFIYKVQVKLLSENRDAGLIFRTSDFGVGADNYRGYYAGISATEGGFLVLGRADKSWTQLGRVPLSIKADQVYHLKVMALADEISVFVDDLGTPKLTVTDGTYRSGVNGVRVYDTGASFDNVEIIPNIYDNFEKNMIGWTKYDGSFDARSKQLVASDAFSGKATLDSTFADFLFEGDITLSKAGIGNAGFIFRASNVGNGPDAYNGYYTGIETGGVLTLGRANGSWKELARFKLDIRAGQKYHMKIQAAGDVIKVYVDDIGTPKITFKDTTYSRGVVGLRVYQTGAIVDNVRVQNM</sequence>
<feature type="domain" description="LysM" evidence="7">
    <location>
        <begin position="747"/>
        <end position="793"/>
    </location>
</feature>
<dbReference type="SMART" id="SM00257">
    <property type="entry name" value="LysM"/>
    <property type="match status" value="5"/>
</dbReference>
<evidence type="ECO:0000256" key="2">
    <source>
        <dbReference type="ARBA" id="ARBA00022729"/>
    </source>
</evidence>
<feature type="compositionally biased region" description="Low complexity" evidence="5">
    <location>
        <begin position="629"/>
        <end position="651"/>
    </location>
</feature>
<feature type="domain" description="LysM" evidence="7">
    <location>
        <begin position="569"/>
        <end position="616"/>
    </location>
</feature>
<keyword evidence="2 6" id="KW-0732">Signal</keyword>
<dbReference type="Pfam" id="PF01476">
    <property type="entry name" value="LysM"/>
    <property type="match status" value="4"/>
</dbReference>
<feature type="signal peptide" evidence="6">
    <location>
        <begin position="1"/>
        <end position="25"/>
    </location>
</feature>
<keyword evidence="1" id="KW-0147">Chitin-binding</keyword>
<name>A0ABR0BFT1_PURLI</name>
<dbReference type="InterPro" id="IPR018392">
    <property type="entry name" value="LysM"/>
</dbReference>
<dbReference type="Gene3D" id="3.10.350.10">
    <property type="entry name" value="LysM domain"/>
    <property type="match status" value="7"/>
</dbReference>
<evidence type="ECO:0000256" key="6">
    <source>
        <dbReference type="SAM" id="SignalP"/>
    </source>
</evidence>
<evidence type="ECO:0000256" key="1">
    <source>
        <dbReference type="ARBA" id="ARBA00022669"/>
    </source>
</evidence>
<evidence type="ECO:0000256" key="5">
    <source>
        <dbReference type="SAM" id="MobiDB-lite"/>
    </source>
</evidence>
<dbReference type="PROSITE" id="PS51782">
    <property type="entry name" value="LYSM"/>
    <property type="match status" value="5"/>
</dbReference>
<dbReference type="EMBL" id="JAWRVI010000135">
    <property type="protein sequence ID" value="KAK4074942.1"/>
    <property type="molecule type" value="Genomic_DNA"/>
</dbReference>